<dbReference type="CDD" id="cd16913">
    <property type="entry name" value="YkuD_like"/>
    <property type="match status" value="1"/>
</dbReference>
<gene>
    <name evidence="9" type="ORF">MIT9_P2474</name>
</gene>
<proteinExistence type="inferred from homology"/>
<dbReference type="EMBL" id="AP024714">
    <property type="protein sequence ID" value="BCX82883.1"/>
    <property type="molecule type" value="Genomic_DNA"/>
</dbReference>
<sequence length="183" mass="20801">MRSQWLWGIVLLGLSCLAWGQAEERPWVLVDTRAHRLEVRQGERAVVVFEHIAIGRAGVTLDKHAGDNKTPLGVFHIGWINRKSKYHLFFGLDYPTLPYARRGWRAGLIDDPTFRDVILASFENTVPPQDTPLGGYIGIHGLGRADPRIHRRFDWTRGCIALTNEEIERLARWVGVGTTVVIR</sequence>
<dbReference type="Pfam" id="PF03734">
    <property type="entry name" value="YkuD"/>
    <property type="match status" value="1"/>
</dbReference>
<evidence type="ECO:0000256" key="4">
    <source>
        <dbReference type="ARBA" id="ARBA00022960"/>
    </source>
</evidence>
<organism evidence="9 10">
    <name type="scientific">Methylomarinovum caldicuralii</name>
    <dbReference type="NCBI Taxonomy" id="438856"/>
    <lineage>
        <taxon>Bacteria</taxon>
        <taxon>Pseudomonadati</taxon>
        <taxon>Pseudomonadota</taxon>
        <taxon>Gammaproteobacteria</taxon>
        <taxon>Methylococcales</taxon>
        <taxon>Methylothermaceae</taxon>
        <taxon>Methylomarinovum</taxon>
    </lineage>
</organism>
<name>A0AAU9CSB4_9GAMM</name>
<evidence type="ECO:0000256" key="2">
    <source>
        <dbReference type="ARBA" id="ARBA00005992"/>
    </source>
</evidence>
<comment type="pathway">
    <text evidence="1 7">Cell wall biogenesis; peptidoglycan biosynthesis.</text>
</comment>
<keyword evidence="6 7" id="KW-0961">Cell wall biogenesis/degradation</keyword>
<reference evidence="10" key="1">
    <citation type="journal article" date="2024" name="Int. J. Syst. Evol. Microbiol.">
        <title>Methylomarinovum tepidoasis sp. nov., a moderately thermophilic methanotroph of the family Methylothermaceae isolated from a deep-sea hydrothermal field.</title>
        <authorList>
            <person name="Hirayama H."/>
            <person name="Takaki Y."/>
            <person name="Abe M."/>
            <person name="Miyazaki M."/>
            <person name="Uematsu K."/>
            <person name="Matsui Y."/>
            <person name="Takai K."/>
        </authorList>
    </citation>
    <scope>NUCLEOTIDE SEQUENCE [LARGE SCALE GENOMIC DNA]</scope>
    <source>
        <strain evidence="10">IT-9</strain>
    </source>
</reference>
<evidence type="ECO:0000256" key="1">
    <source>
        <dbReference type="ARBA" id="ARBA00004752"/>
    </source>
</evidence>
<dbReference type="PANTHER" id="PTHR36699">
    <property type="entry name" value="LD-TRANSPEPTIDASE"/>
    <property type="match status" value="1"/>
</dbReference>
<dbReference type="Proteomes" id="UP001321825">
    <property type="component" value="Chromosome"/>
</dbReference>
<keyword evidence="5 7" id="KW-0573">Peptidoglycan synthesis</keyword>
<accession>A0AAU9CSB4</accession>
<dbReference type="GO" id="GO:0071555">
    <property type="term" value="P:cell wall organization"/>
    <property type="evidence" value="ECO:0007669"/>
    <property type="project" value="UniProtKB-UniRule"/>
</dbReference>
<feature type="domain" description="L,D-TPase catalytic" evidence="8">
    <location>
        <begin position="26"/>
        <end position="183"/>
    </location>
</feature>
<dbReference type="GO" id="GO:0004180">
    <property type="term" value="F:carboxypeptidase activity"/>
    <property type="evidence" value="ECO:0007669"/>
    <property type="project" value="UniProtKB-ARBA"/>
</dbReference>
<dbReference type="SUPFAM" id="SSF141523">
    <property type="entry name" value="L,D-transpeptidase catalytic domain-like"/>
    <property type="match status" value="1"/>
</dbReference>
<dbReference type="PANTHER" id="PTHR36699:SF1">
    <property type="entry name" value="L,D-TRANSPEPTIDASE YAFK-RELATED"/>
    <property type="match status" value="1"/>
</dbReference>
<dbReference type="Gene3D" id="2.40.440.10">
    <property type="entry name" value="L,D-transpeptidase catalytic domain-like"/>
    <property type="match status" value="1"/>
</dbReference>
<dbReference type="GO" id="GO:0008360">
    <property type="term" value="P:regulation of cell shape"/>
    <property type="evidence" value="ECO:0007669"/>
    <property type="project" value="UniProtKB-UniRule"/>
</dbReference>
<evidence type="ECO:0000256" key="7">
    <source>
        <dbReference type="PROSITE-ProRule" id="PRU01373"/>
    </source>
</evidence>
<dbReference type="InterPro" id="IPR038063">
    <property type="entry name" value="Transpep_catalytic_dom"/>
</dbReference>
<dbReference type="KEGG" id="mcau:MIT9_P2474"/>
<dbReference type="InterPro" id="IPR005490">
    <property type="entry name" value="LD_TPept_cat_dom"/>
</dbReference>
<evidence type="ECO:0000313" key="9">
    <source>
        <dbReference type="EMBL" id="BCX82883.1"/>
    </source>
</evidence>
<evidence type="ECO:0000256" key="3">
    <source>
        <dbReference type="ARBA" id="ARBA00022679"/>
    </source>
</evidence>
<evidence type="ECO:0000313" key="10">
    <source>
        <dbReference type="Proteomes" id="UP001321825"/>
    </source>
</evidence>
<dbReference type="AlphaFoldDB" id="A0AAU9CSB4"/>
<keyword evidence="3" id="KW-0808">Transferase</keyword>
<keyword evidence="4 7" id="KW-0133">Cell shape</keyword>
<comment type="similarity">
    <text evidence="2">Belongs to the YkuD family.</text>
</comment>
<evidence type="ECO:0000256" key="5">
    <source>
        <dbReference type="ARBA" id="ARBA00022984"/>
    </source>
</evidence>
<protein>
    <recommendedName>
        <fullName evidence="8">L,D-TPase catalytic domain-containing protein</fullName>
    </recommendedName>
</protein>
<dbReference type="RefSeq" id="WP_317705270.1">
    <property type="nucleotide sequence ID" value="NZ_AP024714.1"/>
</dbReference>
<keyword evidence="10" id="KW-1185">Reference proteome</keyword>
<dbReference type="GO" id="GO:0016740">
    <property type="term" value="F:transferase activity"/>
    <property type="evidence" value="ECO:0007669"/>
    <property type="project" value="UniProtKB-KW"/>
</dbReference>
<dbReference type="PROSITE" id="PS51257">
    <property type="entry name" value="PROKAR_LIPOPROTEIN"/>
    <property type="match status" value="1"/>
</dbReference>
<evidence type="ECO:0000256" key="6">
    <source>
        <dbReference type="ARBA" id="ARBA00023316"/>
    </source>
</evidence>
<dbReference type="PROSITE" id="PS52029">
    <property type="entry name" value="LD_TPASE"/>
    <property type="match status" value="1"/>
</dbReference>
<dbReference type="GO" id="GO:0009252">
    <property type="term" value="P:peptidoglycan biosynthetic process"/>
    <property type="evidence" value="ECO:0007669"/>
    <property type="project" value="UniProtKB-KW"/>
</dbReference>
<evidence type="ECO:0000259" key="8">
    <source>
        <dbReference type="PROSITE" id="PS52029"/>
    </source>
</evidence>
<feature type="active site" description="Nucleophile" evidence="7">
    <location>
        <position position="159"/>
    </location>
</feature>
<feature type="active site" description="Proton donor/acceptor" evidence="7">
    <location>
        <position position="140"/>
    </location>
</feature>